<keyword evidence="6" id="KW-1185">Reference proteome</keyword>
<evidence type="ECO:0000313" key="6">
    <source>
        <dbReference type="Proteomes" id="UP000721236"/>
    </source>
</evidence>
<dbReference type="EMBL" id="CAJZAH010000004">
    <property type="protein sequence ID" value="CAG9179165.1"/>
    <property type="molecule type" value="Genomic_DNA"/>
</dbReference>
<dbReference type="PANTHER" id="PTHR43179:SF12">
    <property type="entry name" value="GALACTOFURANOSYLTRANSFERASE GLFT2"/>
    <property type="match status" value="1"/>
</dbReference>
<evidence type="ECO:0000256" key="1">
    <source>
        <dbReference type="ARBA" id="ARBA00006739"/>
    </source>
</evidence>
<evidence type="ECO:0000259" key="4">
    <source>
        <dbReference type="Pfam" id="PF00535"/>
    </source>
</evidence>
<comment type="similarity">
    <text evidence="1">Belongs to the glycosyltransferase 2 family.</text>
</comment>
<dbReference type="Pfam" id="PF00535">
    <property type="entry name" value="Glycos_transf_2"/>
    <property type="match status" value="1"/>
</dbReference>
<comment type="caution">
    <text evidence="5">The sequence shown here is derived from an EMBL/GenBank/DDBJ whole genome shotgun (WGS) entry which is preliminary data.</text>
</comment>
<dbReference type="SUPFAM" id="SSF53448">
    <property type="entry name" value="Nucleotide-diphospho-sugar transferases"/>
    <property type="match status" value="1"/>
</dbReference>
<protein>
    <recommendedName>
        <fullName evidence="4">Glycosyltransferase 2-like domain-containing protein</fullName>
    </recommendedName>
</protein>
<reference evidence="5 6" key="1">
    <citation type="submission" date="2021-08" db="EMBL/GenBank/DDBJ databases">
        <authorList>
            <person name="Peeters C."/>
        </authorList>
    </citation>
    <scope>NUCLEOTIDE SEQUENCE [LARGE SCALE GENOMIC DNA]</scope>
    <source>
        <strain evidence="5 6">LMG 21510</strain>
    </source>
</reference>
<evidence type="ECO:0000256" key="2">
    <source>
        <dbReference type="ARBA" id="ARBA00022676"/>
    </source>
</evidence>
<proteinExistence type="inferred from homology"/>
<organism evidence="5 6">
    <name type="scientific">Cupriavidus respiraculi</name>
    <dbReference type="NCBI Taxonomy" id="195930"/>
    <lineage>
        <taxon>Bacteria</taxon>
        <taxon>Pseudomonadati</taxon>
        <taxon>Pseudomonadota</taxon>
        <taxon>Betaproteobacteria</taxon>
        <taxon>Burkholderiales</taxon>
        <taxon>Burkholderiaceae</taxon>
        <taxon>Cupriavidus</taxon>
    </lineage>
</organism>
<evidence type="ECO:0000313" key="5">
    <source>
        <dbReference type="EMBL" id="CAG9179165.1"/>
    </source>
</evidence>
<dbReference type="InterPro" id="IPR001173">
    <property type="entry name" value="Glyco_trans_2-like"/>
</dbReference>
<accession>A0ABM8XG70</accession>
<keyword evidence="3" id="KW-0808">Transferase</keyword>
<gene>
    <name evidence="5" type="ORF">LMG21510_03705</name>
</gene>
<dbReference type="InterPro" id="IPR029044">
    <property type="entry name" value="Nucleotide-diphossugar_trans"/>
</dbReference>
<name>A0ABM8XG70_9BURK</name>
<feature type="domain" description="Glycosyltransferase 2-like" evidence="4">
    <location>
        <begin position="23"/>
        <end position="145"/>
    </location>
</feature>
<dbReference type="PANTHER" id="PTHR43179">
    <property type="entry name" value="RHAMNOSYLTRANSFERASE WBBL"/>
    <property type="match status" value="1"/>
</dbReference>
<dbReference type="Gene3D" id="3.90.550.10">
    <property type="entry name" value="Spore Coat Polysaccharide Biosynthesis Protein SpsA, Chain A"/>
    <property type="match status" value="1"/>
</dbReference>
<evidence type="ECO:0000256" key="3">
    <source>
        <dbReference type="ARBA" id="ARBA00022679"/>
    </source>
</evidence>
<keyword evidence="2" id="KW-0328">Glycosyltransferase</keyword>
<sequence>MPSAGAGGDGDGLGRKQHDQRVSVVVLTHNRREWLRATLQRLRGLPERPAVAVVDNGSEDGTAQMVRRDFRDFALLRVPVNLGAAARNIGADWAATRYVAFCDDDTWWHPGALARAADILDRYPDVGAMTARLMVMRDGGRLEPDPTSEVMASSPLPSDGLPGRAILGLLAGATIFRTSAFRAAGGYHPRLFIGGEETLLALDLASRGWHLIYSPQVLAYHHPCPVRSHQLRRKLMARNAIWSAWLRLPAGAALRETMRTLPALLREGGLAGCVELASALPWIVRERTVIPASVEKMRRRVVDADALYRPGPDADFSL</sequence>
<dbReference type="Proteomes" id="UP000721236">
    <property type="component" value="Unassembled WGS sequence"/>
</dbReference>